<feature type="domain" description="Glycosyl transferase family 25" evidence="1">
    <location>
        <begin position="14"/>
        <end position="141"/>
    </location>
</feature>
<keyword evidence="3" id="KW-0808">Transferase</keyword>
<organism evidence="3 5">
    <name type="scientific">Thalassovita autumnalis</name>
    <dbReference type="NCBI Taxonomy" id="2072972"/>
    <lineage>
        <taxon>Bacteria</taxon>
        <taxon>Pseudomonadati</taxon>
        <taxon>Pseudomonadota</taxon>
        <taxon>Alphaproteobacteria</taxon>
        <taxon>Rhodobacterales</taxon>
        <taxon>Roseobacteraceae</taxon>
        <taxon>Thalassovita</taxon>
    </lineage>
</organism>
<dbReference type="GO" id="GO:0016740">
    <property type="term" value="F:transferase activity"/>
    <property type="evidence" value="ECO:0007669"/>
    <property type="project" value="UniProtKB-KW"/>
</dbReference>
<dbReference type="OrthoDB" id="3034412at2"/>
<gene>
    <name evidence="2" type="ORF">TL5118_04071</name>
    <name evidence="3" type="ORF">TL5120_03076</name>
</gene>
<evidence type="ECO:0000313" key="3">
    <source>
        <dbReference type="EMBL" id="CUH73269.1"/>
    </source>
</evidence>
<keyword evidence="4" id="KW-1185">Reference proteome</keyword>
<dbReference type="Proteomes" id="UP000051887">
    <property type="component" value="Unassembled WGS sequence"/>
</dbReference>
<dbReference type="Pfam" id="PF01755">
    <property type="entry name" value="Glyco_transf_25"/>
    <property type="match status" value="1"/>
</dbReference>
<dbReference type="AlphaFoldDB" id="A0A0P1FNN0"/>
<evidence type="ECO:0000259" key="1">
    <source>
        <dbReference type="Pfam" id="PF01755"/>
    </source>
</evidence>
<dbReference type="InterPro" id="IPR002654">
    <property type="entry name" value="Glyco_trans_25"/>
</dbReference>
<dbReference type="Proteomes" id="UP000051086">
    <property type="component" value="Unassembled WGS sequence"/>
</dbReference>
<dbReference type="RefSeq" id="WP_058244424.1">
    <property type="nucleotide sequence ID" value="NZ_CYSB01000047.1"/>
</dbReference>
<dbReference type="EMBL" id="CYSB01000047">
    <property type="protein sequence ID" value="CUH70096.1"/>
    <property type="molecule type" value="Genomic_DNA"/>
</dbReference>
<name>A0A0P1FNN0_9RHOB</name>
<evidence type="ECO:0000313" key="2">
    <source>
        <dbReference type="EMBL" id="CUH70096.1"/>
    </source>
</evidence>
<protein>
    <submittedName>
        <fullName evidence="3">Glycosyltransferase family 25 (LPS biosynthesis protein)</fullName>
    </submittedName>
</protein>
<dbReference type="EMBL" id="CYSC01000037">
    <property type="protein sequence ID" value="CUH73269.1"/>
    <property type="molecule type" value="Genomic_DNA"/>
</dbReference>
<reference evidence="2 4" key="2">
    <citation type="submission" date="2015-09" db="EMBL/GenBank/DDBJ databases">
        <authorList>
            <person name="Rodrigo-Torres L."/>
            <person name="Arahal D.R."/>
        </authorList>
    </citation>
    <scope>NUCLEOTIDE SEQUENCE [LARGE SCALE GENOMIC DNA]</scope>
    <source>
        <strain evidence="2 4">CECT 5118</strain>
    </source>
</reference>
<evidence type="ECO:0000313" key="5">
    <source>
        <dbReference type="Proteomes" id="UP000051887"/>
    </source>
</evidence>
<accession>A0A0P1FNN0</accession>
<evidence type="ECO:0000313" key="4">
    <source>
        <dbReference type="Proteomes" id="UP000051086"/>
    </source>
</evidence>
<proteinExistence type="predicted"/>
<sequence length="378" mass="42999">MMGINDYFWSDLFDKIYVVSLPESKDRRSYVAEHLKGVGIRQFEWFDACGPDHPDVKSLFEQQKVRQFPPCFRCGKLSCGSDECNNILIPQQVAVFATYLRLWRQIASSNETALILEDDVRIHEQFAPVLSKLKHWVDTGELEFEAKTPKLLRLGWAYGSDHEAASKDVRVSQEIRMANPCHAMTSAFARIVIEKFEDVSHTADVFLHRDVAEDHQAVTIFPPIASELSWSVGSLPSLIHPKAKRVDYLIEQGLRQEADDYQESIRHHRNHIYHRKFLIVGHPRTGTGFAASLLRQMGFDIGHETDGVDGVASWMMSVDDPKNPWAGHPIAERRSNLFWDHCLHVVRNPMTALPAITRENQYAPKSLGSGPIDFRVGA</sequence>
<reference evidence="3 5" key="1">
    <citation type="submission" date="2015-09" db="EMBL/GenBank/DDBJ databases">
        <authorList>
            <consortium name="Swine Surveillance"/>
        </authorList>
    </citation>
    <scope>NUCLEOTIDE SEQUENCE [LARGE SCALE GENOMIC DNA]</scope>
    <source>
        <strain evidence="3 5">5120</strain>
    </source>
</reference>